<feature type="compositionally biased region" description="Low complexity" evidence="1">
    <location>
        <begin position="224"/>
        <end position="240"/>
    </location>
</feature>
<organism evidence="2 3">
    <name type="scientific">Panicum virgatum</name>
    <name type="common">Blackwell switchgrass</name>
    <dbReference type="NCBI Taxonomy" id="38727"/>
    <lineage>
        <taxon>Eukaryota</taxon>
        <taxon>Viridiplantae</taxon>
        <taxon>Streptophyta</taxon>
        <taxon>Embryophyta</taxon>
        <taxon>Tracheophyta</taxon>
        <taxon>Spermatophyta</taxon>
        <taxon>Magnoliopsida</taxon>
        <taxon>Liliopsida</taxon>
        <taxon>Poales</taxon>
        <taxon>Poaceae</taxon>
        <taxon>PACMAD clade</taxon>
        <taxon>Panicoideae</taxon>
        <taxon>Panicodae</taxon>
        <taxon>Paniceae</taxon>
        <taxon>Panicinae</taxon>
        <taxon>Panicum</taxon>
        <taxon>Panicum sect. Hiantes</taxon>
    </lineage>
</organism>
<accession>A0A8T0MMU4</accession>
<evidence type="ECO:0000256" key="1">
    <source>
        <dbReference type="SAM" id="MobiDB-lite"/>
    </source>
</evidence>
<feature type="compositionally biased region" description="Low complexity" evidence="1">
    <location>
        <begin position="262"/>
        <end position="273"/>
    </location>
</feature>
<feature type="region of interest" description="Disordered" evidence="1">
    <location>
        <begin position="120"/>
        <end position="353"/>
    </location>
</feature>
<comment type="caution">
    <text evidence="2">The sequence shown here is derived from an EMBL/GenBank/DDBJ whole genome shotgun (WGS) entry which is preliminary data.</text>
</comment>
<protein>
    <submittedName>
        <fullName evidence="2">Uncharacterized protein</fullName>
    </submittedName>
</protein>
<feature type="compositionally biased region" description="Basic and acidic residues" evidence="1">
    <location>
        <begin position="315"/>
        <end position="331"/>
    </location>
</feature>
<proteinExistence type="predicted"/>
<feature type="region of interest" description="Disordered" evidence="1">
    <location>
        <begin position="51"/>
        <end position="76"/>
    </location>
</feature>
<dbReference type="EMBL" id="CM029054">
    <property type="protein sequence ID" value="KAG2537442.1"/>
    <property type="molecule type" value="Genomic_DNA"/>
</dbReference>
<gene>
    <name evidence="2" type="ORF">PVAP13_9NG296573</name>
</gene>
<evidence type="ECO:0000313" key="2">
    <source>
        <dbReference type="EMBL" id="KAG2537442.1"/>
    </source>
</evidence>
<feature type="compositionally biased region" description="Low complexity" evidence="1">
    <location>
        <begin position="179"/>
        <end position="188"/>
    </location>
</feature>
<evidence type="ECO:0000313" key="3">
    <source>
        <dbReference type="Proteomes" id="UP000823388"/>
    </source>
</evidence>
<keyword evidence="3" id="KW-1185">Reference proteome</keyword>
<feature type="compositionally biased region" description="Basic and acidic residues" evidence="1">
    <location>
        <begin position="190"/>
        <end position="208"/>
    </location>
</feature>
<feature type="compositionally biased region" description="Low complexity" evidence="1">
    <location>
        <begin position="120"/>
        <end position="134"/>
    </location>
</feature>
<dbReference type="AlphaFoldDB" id="A0A8T0MMU4"/>
<name>A0A8T0MMU4_PANVG</name>
<feature type="compositionally biased region" description="Basic and acidic residues" evidence="1">
    <location>
        <begin position="137"/>
        <end position="163"/>
    </location>
</feature>
<dbReference type="Proteomes" id="UP000823388">
    <property type="component" value="Chromosome 9N"/>
</dbReference>
<reference evidence="2" key="1">
    <citation type="submission" date="2020-05" db="EMBL/GenBank/DDBJ databases">
        <title>WGS assembly of Panicum virgatum.</title>
        <authorList>
            <person name="Lovell J.T."/>
            <person name="Jenkins J."/>
            <person name="Shu S."/>
            <person name="Juenger T.E."/>
            <person name="Schmutz J."/>
        </authorList>
    </citation>
    <scope>NUCLEOTIDE SEQUENCE</scope>
    <source>
        <strain evidence="2">AP13</strain>
    </source>
</reference>
<sequence length="353" mass="37360">MPPATPTSIHMEYDFGVKNAAVGTVKTNATIPNGLRHAIYRVVRTSRYAAVRGPPPSFPRLSPTAGPPPPRTLATGAMEPPWPPVPWPHTGRGEGGGGRACRHSPELVRPAVDAERRAEATPACLASAPASSAPKMGRVDRSRRARADAVSHADVRPAARPERCGCAAARHGRRRRGGPRPSSRGVGRCARREGGEVTSRRLLKEELRRRRNLRSPTLAGARGGTRSATAGPQVSARSSGPRGGPPWGAGLLLVVREGRSGPGSAPPGRAATARPRRGPPPPPRTCARHRRYSSAMADGGGRKREAARVSTVDAGKAERERGGRERERDSGGRWGGGGVKKEKGHWHVGPGSW</sequence>